<dbReference type="FunFam" id="3.40.50.2020:FF:000004">
    <property type="entry name" value="Adenine phosphoribosyltransferase"/>
    <property type="match status" value="1"/>
</dbReference>
<dbReference type="InterPro" id="IPR029057">
    <property type="entry name" value="PRTase-like"/>
</dbReference>
<reference evidence="15" key="2">
    <citation type="submission" date="2012-11" db="EMBL/GenBank/DDBJ databases">
        <authorList>
            <person name="Kuo A."/>
            <person name="Curtis B.A."/>
            <person name="Tanifuji G."/>
            <person name="Burki F."/>
            <person name="Gruber A."/>
            <person name="Irimia M."/>
            <person name="Maruyama S."/>
            <person name="Arias M.C."/>
            <person name="Ball S.G."/>
            <person name="Gile G.H."/>
            <person name="Hirakawa Y."/>
            <person name="Hopkins J.F."/>
            <person name="Rensing S.A."/>
            <person name="Schmutz J."/>
            <person name="Symeonidi A."/>
            <person name="Elias M."/>
            <person name="Eveleigh R.J."/>
            <person name="Herman E.K."/>
            <person name="Klute M.J."/>
            <person name="Nakayama T."/>
            <person name="Obornik M."/>
            <person name="Reyes-Prieto A."/>
            <person name="Armbrust E.V."/>
            <person name="Aves S.J."/>
            <person name="Beiko R.G."/>
            <person name="Coutinho P."/>
            <person name="Dacks J.B."/>
            <person name="Durnford D.G."/>
            <person name="Fast N.M."/>
            <person name="Green B.R."/>
            <person name="Grisdale C."/>
            <person name="Hempe F."/>
            <person name="Henrissat B."/>
            <person name="Hoppner M.P."/>
            <person name="Ishida K.-I."/>
            <person name="Kim E."/>
            <person name="Koreny L."/>
            <person name="Kroth P.G."/>
            <person name="Liu Y."/>
            <person name="Malik S.-B."/>
            <person name="Maier U.G."/>
            <person name="McRose D."/>
            <person name="Mock T."/>
            <person name="Neilson J.A."/>
            <person name="Onodera N.T."/>
            <person name="Poole A.M."/>
            <person name="Pritham E.J."/>
            <person name="Richards T.A."/>
            <person name="Rocap G."/>
            <person name="Roy S.W."/>
            <person name="Sarai C."/>
            <person name="Schaack S."/>
            <person name="Shirato S."/>
            <person name="Slamovits C.H."/>
            <person name="Spencer D.F."/>
            <person name="Suzuki S."/>
            <person name="Worden A.Z."/>
            <person name="Zauner S."/>
            <person name="Barry K."/>
            <person name="Bell C."/>
            <person name="Bharti A.K."/>
            <person name="Crow J.A."/>
            <person name="Grimwood J."/>
            <person name="Kramer R."/>
            <person name="Lindquist E."/>
            <person name="Lucas S."/>
            <person name="Salamov A."/>
            <person name="McFadden G.I."/>
            <person name="Lane C.E."/>
            <person name="Keeling P.J."/>
            <person name="Gray M.W."/>
            <person name="Grigoriev I.V."/>
            <person name="Archibald J.M."/>
        </authorList>
    </citation>
    <scope>NUCLEOTIDE SEQUENCE</scope>
    <source>
        <strain evidence="15">CCMP2712</strain>
    </source>
</reference>
<evidence type="ECO:0000256" key="7">
    <source>
        <dbReference type="ARBA" id="ARBA00011893"/>
    </source>
</evidence>
<dbReference type="InterPro" id="IPR005764">
    <property type="entry name" value="Ade_phspho_trans"/>
</dbReference>
<dbReference type="Gene3D" id="3.40.50.2020">
    <property type="match status" value="1"/>
</dbReference>
<dbReference type="UniPathway" id="UPA00588">
    <property type="reaction ID" value="UER00646"/>
</dbReference>
<evidence type="ECO:0000313" key="13">
    <source>
        <dbReference type="EMBL" id="EKX49380.1"/>
    </source>
</evidence>
<comment type="similarity">
    <text evidence="5">Belongs to the purine/pyrimidine phosphoribosyltransferase family.</text>
</comment>
<keyword evidence="8" id="KW-0963">Cytoplasm</keyword>
<dbReference type="HAMAP" id="MF_00004">
    <property type="entry name" value="Aden_phosphoribosyltr"/>
    <property type="match status" value="1"/>
</dbReference>
<dbReference type="OrthoDB" id="363185at2759"/>
<comment type="subcellular location">
    <subcellularLocation>
        <location evidence="3">Cytoplasm</location>
    </subcellularLocation>
</comment>
<dbReference type="GO" id="GO:0006168">
    <property type="term" value="P:adenine salvage"/>
    <property type="evidence" value="ECO:0007669"/>
    <property type="project" value="InterPro"/>
</dbReference>
<evidence type="ECO:0000256" key="9">
    <source>
        <dbReference type="ARBA" id="ARBA00022676"/>
    </source>
</evidence>
<evidence type="ECO:0000256" key="11">
    <source>
        <dbReference type="ARBA" id="ARBA00022726"/>
    </source>
</evidence>
<dbReference type="AlphaFoldDB" id="L1JMG4"/>
<name>L1JMG4_GUITC</name>
<dbReference type="eggNOG" id="KOG1712">
    <property type="taxonomic scope" value="Eukaryota"/>
</dbReference>
<comment type="pathway">
    <text evidence="4">Purine metabolism; AMP biosynthesis via salvage pathway; AMP from adenine: step 1/1.</text>
</comment>
<dbReference type="KEGG" id="gtt:GUITHDRAFT_104910"/>
<dbReference type="GO" id="GO:0006166">
    <property type="term" value="P:purine ribonucleoside salvage"/>
    <property type="evidence" value="ECO:0007669"/>
    <property type="project" value="UniProtKB-KW"/>
</dbReference>
<proteinExistence type="inferred from homology"/>
<dbReference type="NCBIfam" id="NF002634">
    <property type="entry name" value="PRK02304.1-3"/>
    <property type="match status" value="1"/>
</dbReference>
<comment type="subunit">
    <text evidence="6">Homodimer.</text>
</comment>
<evidence type="ECO:0000313" key="15">
    <source>
        <dbReference type="Proteomes" id="UP000011087"/>
    </source>
</evidence>
<comment type="catalytic activity">
    <reaction evidence="1">
        <text>AMP + diphosphate = 5-phospho-alpha-D-ribose 1-diphosphate + adenine</text>
        <dbReference type="Rhea" id="RHEA:16609"/>
        <dbReference type="ChEBI" id="CHEBI:16708"/>
        <dbReference type="ChEBI" id="CHEBI:33019"/>
        <dbReference type="ChEBI" id="CHEBI:58017"/>
        <dbReference type="ChEBI" id="CHEBI:456215"/>
        <dbReference type="EC" id="2.4.2.7"/>
    </reaction>
</comment>
<dbReference type="PANTHER" id="PTHR11776">
    <property type="entry name" value="ADENINE PHOSPHORIBOSYLTRANSFERASE"/>
    <property type="match status" value="1"/>
</dbReference>
<dbReference type="HOGENOM" id="CLU_063339_3_3_1"/>
<dbReference type="OMA" id="QAYDLEY"/>
<dbReference type="PaxDb" id="55529-EKX49380"/>
<dbReference type="Pfam" id="PF00156">
    <property type="entry name" value="Pribosyltran"/>
    <property type="match status" value="1"/>
</dbReference>
<keyword evidence="15" id="KW-1185">Reference proteome</keyword>
<keyword evidence="10" id="KW-0808">Transferase</keyword>
<feature type="domain" description="Phosphoribosyltransferase" evidence="12">
    <location>
        <begin position="57"/>
        <end position="178"/>
    </location>
</feature>
<dbReference type="GO" id="GO:0003999">
    <property type="term" value="F:adenine phosphoribosyltransferase activity"/>
    <property type="evidence" value="ECO:0007669"/>
    <property type="project" value="UniProtKB-EC"/>
</dbReference>
<evidence type="ECO:0000313" key="14">
    <source>
        <dbReference type="EnsemblProtists" id="EKX49380"/>
    </source>
</evidence>
<evidence type="ECO:0000259" key="12">
    <source>
        <dbReference type="Pfam" id="PF00156"/>
    </source>
</evidence>
<organism evidence="13">
    <name type="scientific">Guillardia theta (strain CCMP2712)</name>
    <name type="common">Cryptophyte</name>
    <dbReference type="NCBI Taxonomy" id="905079"/>
    <lineage>
        <taxon>Eukaryota</taxon>
        <taxon>Cryptophyceae</taxon>
        <taxon>Pyrenomonadales</taxon>
        <taxon>Geminigeraceae</taxon>
        <taxon>Guillardia</taxon>
    </lineage>
</organism>
<dbReference type="EnsemblProtists" id="EKX49380">
    <property type="protein sequence ID" value="EKX49380"/>
    <property type="gene ID" value="GUITHDRAFT_104910"/>
</dbReference>
<sequence>MHFRVNTKGISAEAQQAVVDSIRVVPNFPKPGLFFKDLSLLLGNPAAFGSTIDALVHKYAGRGITAVVGIECRGFCFAAPVAIALKVPFVPFRKPGKLPCKSIGIDFKQSAGKHSAYFGKDRLEMHEDGLTAGSKVLVIDDLLGTGSTMFGACELVEKVGATVVECACIVEVKELAGRERVKRDIFILIEDAED</sequence>
<dbReference type="STRING" id="905079.L1JMG4"/>
<keyword evidence="9" id="KW-0328">Glycosyltransferase</keyword>
<protein>
    <recommendedName>
        <fullName evidence="7">adenine phosphoribosyltransferase</fullName>
        <ecNumber evidence="7">2.4.2.7</ecNumber>
    </recommendedName>
</protein>
<evidence type="ECO:0000256" key="2">
    <source>
        <dbReference type="ARBA" id="ARBA00003968"/>
    </source>
</evidence>
<dbReference type="GeneID" id="17306022"/>
<gene>
    <name evidence="13" type="ORF">GUITHDRAFT_104910</name>
</gene>
<dbReference type="CDD" id="cd06223">
    <property type="entry name" value="PRTases_typeI"/>
    <property type="match status" value="1"/>
</dbReference>
<evidence type="ECO:0000256" key="10">
    <source>
        <dbReference type="ARBA" id="ARBA00022679"/>
    </source>
</evidence>
<evidence type="ECO:0000256" key="3">
    <source>
        <dbReference type="ARBA" id="ARBA00004496"/>
    </source>
</evidence>
<dbReference type="Proteomes" id="UP000011087">
    <property type="component" value="Unassembled WGS sequence"/>
</dbReference>
<dbReference type="InterPro" id="IPR000836">
    <property type="entry name" value="PRTase_dom"/>
</dbReference>
<accession>L1JMG4</accession>
<evidence type="ECO:0000256" key="5">
    <source>
        <dbReference type="ARBA" id="ARBA00008391"/>
    </source>
</evidence>
<evidence type="ECO:0000256" key="6">
    <source>
        <dbReference type="ARBA" id="ARBA00011738"/>
    </source>
</evidence>
<dbReference type="SUPFAM" id="SSF53271">
    <property type="entry name" value="PRTase-like"/>
    <property type="match status" value="1"/>
</dbReference>
<dbReference type="NCBIfam" id="NF002636">
    <property type="entry name" value="PRK02304.1-5"/>
    <property type="match status" value="1"/>
</dbReference>
<keyword evidence="11" id="KW-0660">Purine salvage</keyword>
<comment type="function">
    <text evidence="2">Catalyzes a salvage reaction resulting in the formation of AMP, that is energically less costly than de novo synthesis.</text>
</comment>
<evidence type="ECO:0000256" key="4">
    <source>
        <dbReference type="ARBA" id="ARBA00004659"/>
    </source>
</evidence>
<evidence type="ECO:0000256" key="1">
    <source>
        <dbReference type="ARBA" id="ARBA00000868"/>
    </source>
</evidence>
<dbReference type="GO" id="GO:0044209">
    <property type="term" value="P:AMP salvage"/>
    <property type="evidence" value="ECO:0007669"/>
    <property type="project" value="UniProtKB-UniPathway"/>
</dbReference>
<dbReference type="PANTHER" id="PTHR11776:SF7">
    <property type="entry name" value="PHOSPHORIBOSYLTRANSFERASE DOMAIN-CONTAINING PROTEIN"/>
    <property type="match status" value="1"/>
</dbReference>
<dbReference type="InterPro" id="IPR050120">
    <property type="entry name" value="Adenine_PRTase"/>
</dbReference>
<dbReference type="EMBL" id="JH992982">
    <property type="protein sequence ID" value="EKX49380.1"/>
    <property type="molecule type" value="Genomic_DNA"/>
</dbReference>
<dbReference type="EC" id="2.4.2.7" evidence="7"/>
<dbReference type="GO" id="GO:0005737">
    <property type="term" value="C:cytoplasm"/>
    <property type="evidence" value="ECO:0007669"/>
    <property type="project" value="UniProtKB-SubCell"/>
</dbReference>
<reference evidence="13 15" key="1">
    <citation type="journal article" date="2012" name="Nature">
        <title>Algal genomes reveal evolutionary mosaicism and the fate of nucleomorphs.</title>
        <authorList>
            <consortium name="DOE Joint Genome Institute"/>
            <person name="Curtis B.A."/>
            <person name="Tanifuji G."/>
            <person name="Burki F."/>
            <person name="Gruber A."/>
            <person name="Irimia M."/>
            <person name="Maruyama S."/>
            <person name="Arias M.C."/>
            <person name="Ball S.G."/>
            <person name="Gile G.H."/>
            <person name="Hirakawa Y."/>
            <person name="Hopkins J.F."/>
            <person name="Kuo A."/>
            <person name="Rensing S.A."/>
            <person name="Schmutz J."/>
            <person name="Symeonidi A."/>
            <person name="Elias M."/>
            <person name="Eveleigh R.J."/>
            <person name="Herman E.K."/>
            <person name="Klute M.J."/>
            <person name="Nakayama T."/>
            <person name="Obornik M."/>
            <person name="Reyes-Prieto A."/>
            <person name="Armbrust E.V."/>
            <person name="Aves S.J."/>
            <person name="Beiko R.G."/>
            <person name="Coutinho P."/>
            <person name="Dacks J.B."/>
            <person name="Durnford D.G."/>
            <person name="Fast N.M."/>
            <person name="Green B.R."/>
            <person name="Grisdale C.J."/>
            <person name="Hempel F."/>
            <person name="Henrissat B."/>
            <person name="Hoppner M.P."/>
            <person name="Ishida K."/>
            <person name="Kim E."/>
            <person name="Koreny L."/>
            <person name="Kroth P.G."/>
            <person name="Liu Y."/>
            <person name="Malik S.B."/>
            <person name="Maier U.G."/>
            <person name="McRose D."/>
            <person name="Mock T."/>
            <person name="Neilson J.A."/>
            <person name="Onodera N.T."/>
            <person name="Poole A.M."/>
            <person name="Pritham E.J."/>
            <person name="Richards T.A."/>
            <person name="Rocap G."/>
            <person name="Roy S.W."/>
            <person name="Sarai C."/>
            <person name="Schaack S."/>
            <person name="Shirato S."/>
            <person name="Slamovits C.H."/>
            <person name="Spencer D.F."/>
            <person name="Suzuki S."/>
            <person name="Worden A.Z."/>
            <person name="Zauner S."/>
            <person name="Barry K."/>
            <person name="Bell C."/>
            <person name="Bharti A.K."/>
            <person name="Crow J.A."/>
            <person name="Grimwood J."/>
            <person name="Kramer R."/>
            <person name="Lindquist E."/>
            <person name="Lucas S."/>
            <person name="Salamov A."/>
            <person name="McFadden G.I."/>
            <person name="Lane C.E."/>
            <person name="Keeling P.J."/>
            <person name="Gray M.W."/>
            <person name="Grigoriev I.V."/>
            <person name="Archibald J.M."/>
        </authorList>
    </citation>
    <scope>NUCLEOTIDE SEQUENCE</scope>
    <source>
        <strain evidence="13 15">CCMP2712</strain>
    </source>
</reference>
<dbReference type="RefSeq" id="XP_005836360.1">
    <property type="nucleotide sequence ID" value="XM_005836303.1"/>
</dbReference>
<evidence type="ECO:0000256" key="8">
    <source>
        <dbReference type="ARBA" id="ARBA00022490"/>
    </source>
</evidence>
<reference evidence="14" key="3">
    <citation type="submission" date="2015-06" db="UniProtKB">
        <authorList>
            <consortium name="EnsemblProtists"/>
        </authorList>
    </citation>
    <scope>IDENTIFICATION</scope>
</reference>